<reference evidence="9 10" key="1">
    <citation type="submission" date="2019-02" db="EMBL/GenBank/DDBJ databases">
        <title>Deep-cultivation of Planctomycetes and their phenomic and genomic characterization uncovers novel biology.</title>
        <authorList>
            <person name="Wiegand S."/>
            <person name="Jogler M."/>
            <person name="Boedeker C."/>
            <person name="Pinto D."/>
            <person name="Vollmers J."/>
            <person name="Rivas-Marin E."/>
            <person name="Kohn T."/>
            <person name="Peeters S.H."/>
            <person name="Heuer A."/>
            <person name="Rast P."/>
            <person name="Oberbeckmann S."/>
            <person name="Bunk B."/>
            <person name="Jeske O."/>
            <person name="Meyerdierks A."/>
            <person name="Storesund J.E."/>
            <person name="Kallscheuer N."/>
            <person name="Luecker S."/>
            <person name="Lage O.M."/>
            <person name="Pohl T."/>
            <person name="Merkel B.J."/>
            <person name="Hornburger P."/>
            <person name="Mueller R.-W."/>
            <person name="Bruemmer F."/>
            <person name="Labrenz M."/>
            <person name="Spormann A.M."/>
            <person name="Op den Camp H."/>
            <person name="Overmann J."/>
            <person name="Amann R."/>
            <person name="Jetten M.S.M."/>
            <person name="Mascher T."/>
            <person name="Medema M.H."/>
            <person name="Devos D.P."/>
            <person name="Kaster A.-K."/>
            <person name="Ovreas L."/>
            <person name="Rohde M."/>
            <person name="Galperin M.Y."/>
            <person name="Jogler C."/>
        </authorList>
    </citation>
    <scope>NUCLEOTIDE SEQUENCE [LARGE SCALE GENOMIC DNA]</scope>
    <source>
        <strain evidence="9 10">V6</strain>
    </source>
</reference>
<dbReference type="InterPro" id="IPR000838">
    <property type="entry name" value="RNA_pol_sigma70_ECF_CS"/>
</dbReference>
<dbReference type="PANTHER" id="PTHR43133">
    <property type="entry name" value="RNA POLYMERASE ECF-TYPE SIGMA FACTO"/>
    <property type="match status" value="1"/>
</dbReference>
<comment type="similarity">
    <text evidence="1 6">Belongs to the sigma-70 factor family. ECF subfamily.</text>
</comment>
<dbReference type="GO" id="GO:0006352">
    <property type="term" value="P:DNA-templated transcription initiation"/>
    <property type="evidence" value="ECO:0007669"/>
    <property type="project" value="InterPro"/>
</dbReference>
<dbReference type="InterPro" id="IPR039425">
    <property type="entry name" value="RNA_pol_sigma-70-like"/>
</dbReference>
<keyword evidence="5 6" id="KW-0804">Transcription</keyword>
<dbReference type="Pfam" id="PF04542">
    <property type="entry name" value="Sigma70_r2"/>
    <property type="match status" value="1"/>
</dbReference>
<evidence type="ECO:0000256" key="5">
    <source>
        <dbReference type="ARBA" id="ARBA00023163"/>
    </source>
</evidence>
<dbReference type="Proteomes" id="UP000320722">
    <property type="component" value="Chromosome"/>
</dbReference>
<name>A0A517W8Y3_9PLAN</name>
<dbReference type="GO" id="GO:0003677">
    <property type="term" value="F:DNA binding"/>
    <property type="evidence" value="ECO:0007669"/>
    <property type="project" value="UniProtKB-KW"/>
</dbReference>
<dbReference type="RefSeq" id="WP_232105132.1">
    <property type="nucleotide sequence ID" value="NZ_CP036347.1"/>
</dbReference>
<evidence type="ECO:0000256" key="2">
    <source>
        <dbReference type="ARBA" id="ARBA00023015"/>
    </source>
</evidence>
<dbReference type="InterPro" id="IPR013325">
    <property type="entry name" value="RNA_pol_sigma_r2"/>
</dbReference>
<evidence type="ECO:0000259" key="8">
    <source>
        <dbReference type="Pfam" id="PF08281"/>
    </source>
</evidence>
<evidence type="ECO:0000256" key="4">
    <source>
        <dbReference type="ARBA" id="ARBA00023125"/>
    </source>
</evidence>
<dbReference type="EMBL" id="CP036347">
    <property type="protein sequence ID" value="QDU01698.1"/>
    <property type="molecule type" value="Genomic_DNA"/>
</dbReference>
<dbReference type="SUPFAM" id="SSF88946">
    <property type="entry name" value="Sigma2 domain of RNA polymerase sigma factors"/>
    <property type="match status" value="1"/>
</dbReference>
<dbReference type="SUPFAM" id="SSF88659">
    <property type="entry name" value="Sigma3 and sigma4 domains of RNA polymerase sigma factors"/>
    <property type="match status" value="1"/>
</dbReference>
<accession>A0A517W8Y3</accession>
<dbReference type="Pfam" id="PF08281">
    <property type="entry name" value="Sigma70_r4_2"/>
    <property type="match status" value="1"/>
</dbReference>
<keyword evidence="4 6" id="KW-0238">DNA-binding</keyword>
<evidence type="ECO:0000256" key="1">
    <source>
        <dbReference type="ARBA" id="ARBA00010641"/>
    </source>
</evidence>
<dbReference type="PANTHER" id="PTHR43133:SF25">
    <property type="entry name" value="RNA POLYMERASE SIGMA FACTOR RFAY-RELATED"/>
    <property type="match status" value="1"/>
</dbReference>
<dbReference type="InterPro" id="IPR036388">
    <property type="entry name" value="WH-like_DNA-bd_sf"/>
</dbReference>
<dbReference type="InterPro" id="IPR007627">
    <property type="entry name" value="RNA_pol_sigma70_r2"/>
</dbReference>
<dbReference type="CDD" id="cd06171">
    <property type="entry name" value="Sigma70_r4"/>
    <property type="match status" value="1"/>
</dbReference>
<proteinExistence type="inferred from homology"/>
<dbReference type="InterPro" id="IPR014284">
    <property type="entry name" value="RNA_pol_sigma-70_dom"/>
</dbReference>
<evidence type="ECO:0000256" key="6">
    <source>
        <dbReference type="RuleBase" id="RU000716"/>
    </source>
</evidence>
<dbReference type="Gene3D" id="1.10.10.10">
    <property type="entry name" value="Winged helix-like DNA-binding domain superfamily/Winged helix DNA-binding domain"/>
    <property type="match status" value="1"/>
</dbReference>
<evidence type="ECO:0000313" key="10">
    <source>
        <dbReference type="Proteomes" id="UP000320722"/>
    </source>
</evidence>
<dbReference type="AlphaFoldDB" id="A0A517W8Y3"/>
<keyword evidence="2 6" id="KW-0805">Transcription regulation</keyword>
<dbReference type="InterPro" id="IPR013324">
    <property type="entry name" value="RNA_pol_sigma_r3/r4-like"/>
</dbReference>
<dbReference type="InterPro" id="IPR013249">
    <property type="entry name" value="RNA_pol_sigma70_r4_t2"/>
</dbReference>
<dbReference type="NCBIfam" id="TIGR02937">
    <property type="entry name" value="sigma70-ECF"/>
    <property type="match status" value="1"/>
</dbReference>
<dbReference type="Gene3D" id="1.10.1740.10">
    <property type="match status" value="1"/>
</dbReference>
<evidence type="ECO:0000313" key="9">
    <source>
        <dbReference type="EMBL" id="QDU01698.1"/>
    </source>
</evidence>
<keyword evidence="3 6" id="KW-0731">Sigma factor</keyword>
<organism evidence="9 10">
    <name type="scientific">Gimesia chilikensis</name>
    <dbReference type="NCBI Taxonomy" id="2605989"/>
    <lineage>
        <taxon>Bacteria</taxon>
        <taxon>Pseudomonadati</taxon>
        <taxon>Planctomycetota</taxon>
        <taxon>Planctomycetia</taxon>
        <taxon>Planctomycetales</taxon>
        <taxon>Planctomycetaceae</taxon>
        <taxon>Gimesia</taxon>
    </lineage>
</organism>
<protein>
    <recommendedName>
        <fullName evidence="6">RNA polymerase sigma factor</fullName>
    </recommendedName>
</protein>
<sequence length="181" mass="20711">MVVTYFETNSVQPDYLLVSQVLAGHRDVYAHLVRRYERHVHAAAWAILGDHQAAEDVTQETFVKAYDKLNTLRTPRRFGPWLMTIVRRTATDLARTRNRLVVVPNIRDMPDERDMPNEEDAAHVLSALAGIPDQEQQVILFRYFDELAVADIATLLGCSVGTVTKRLSRAVTRLRDRLKEL</sequence>
<feature type="domain" description="RNA polymerase sigma factor 70 region 4 type 2" evidence="8">
    <location>
        <begin position="124"/>
        <end position="174"/>
    </location>
</feature>
<evidence type="ECO:0000256" key="3">
    <source>
        <dbReference type="ARBA" id="ARBA00023082"/>
    </source>
</evidence>
<dbReference type="PROSITE" id="PS01063">
    <property type="entry name" value="SIGMA70_ECF"/>
    <property type="match status" value="1"/>
</dbReference>
<feature type="domain" description="RNA polymerase sigma-70 region 2" evidence="7">
    <location>
        <begin position="32"/>
        <end position="99"/>
    </location>
</feature>
<evidence type="ECO:0000259" key="7">
    <source>
        <dbReference type="Pfam" id="PF04542"/>
    </source>
</evidence>
<dbReference type="GO" id="GO:0016987">
    <property type="term" value="F:sigma factor activity"/>
    <property type="evidence" value="ECO:0007669"/>
    <property type="project" value="UniProtKB-KW"/>
</dbReference>
<gene>
    <name evidence="9" type="primary">sigW_2</name>
    <name evidence="9" type="ORF">V6x_13800</name>
</gene>